<protein>
    <submittedName>
        <fullName evidence="1">Uncharacterized protein</fullName>
    </submittedName>
</protein>
<dbReference type="Proteomes" id="UP000051587">
    <property type="component" value="Unassembled WGS sequence"/>
</dbReference>
<dbReference type="RefSeq" id="WP_158509084.1">
    <property type="nucleotide sequence ID" value="NZ_CP051181.1"/>
</dbReference>
<accession>A0A0P1FHH2</accession>
<name>A0A0P1FHH2_THAGE</name>
<reference evidence="1 2" key="1">
    <citation type="submission" date="2015-09" db="EMBL/GenBank/DDBJ databases">
        <authorList>
            <consortium name="Swine Surveillance"/>
        </authorList>
    </citation>
    <scope>NUCLEOTIDE SEQUENCE [LARGE SCALE GENOMIC DNA]</scope>
    <source>
        <strain evidence="1 2">CECT 4357</strain>
    </source>
</reference>
<evidence type="ECO:0000313" key="2">
    <source>
        <dbReference type="Proteomes" id="UP000051587"/>
    </source>
</evidence>
<gene>
    <name evidence="1" type="ORF">TG4357_02902</name>
</gene>
<sequence>MIEIAQNTRIETAFAAAHAERAKAFGAVFGWLFARPPVPLAANGLTEPCR</sequence>
<dbReference type="AlphaFoldDB" id="A0A0P1FHH2"/>
<organism evidence="1 2">
    <name type="scientific">Thalassovita gelatinovora</name>
    <name type="common">Thalassobius gelatinovorus</name>
    <dbReference type="NCBI Taxonomy" id="53501"/>
    <lineage>
        <taxon>Bacteria</taxon>
        <taxon>Pseudomonadati</taxon>
        <taxon>Pseudomonadota</taxon>
        <taxon>Alphaproteobacteria</taxon>
        <taxon>Rhodobacterales</taxon>
        <taxon>Roseobacteraceae</taxon>
        <taxon>Thalassovita</taxon>
    </lineage>
</organism>
<proteinExistence type="predicted"/>
<evidence type="ECO:0000313" key="1">
    <source>
        <dbReference type="EMBL" id="CUH67252.1"/>
    </source>
</evidence>
<keyword evidence="2" id="KW-1185">Reference proteome</keyword>
<dbReference type="STRING" id="53501.SAMN04488043_101358"/>
<dbReference type="EMBL" id="CYSA01000026">
    <property type="protein sequence ID" value="CUH67252.1"/>
    <property type="molecule type" value="Genomic_DNA"/>
</dbReference>